<reference evidence="2 3" key="1">
    <citation type="submission" date="2015-04" db="EMBL/GenBank/DDBJ databases">
        <title>Complete Genome Sequence of Brevibacterium flavum ATCC 15168.</title>
        <authorList>
            <person name="Ahn J."/>
            <person name="Park G."/>
            <person name="Jeon W."/>
            <person name="Jang Y."/>
            <person name="Jang M."/>
            <person name="Lee H."/>
            <person name="Lee H."/>
        </authorList>
    </citation>
    <scope>NUCLEOTIDE SEQUENCE [LARGE SCALE GENOMIC DNA]</scope>
    <source>
        <strain evidence="2 3">ATCC 15168</strain>
    </source>
</reference>
<proteinExistence type="predicted"/>
<keyword evidence="3" id="KW-1185">Reference proteome</keyword>
<protein>
    <submittedName>
        <fullName evidence="2">Uncharacterized protein</fullName>
    </submittedName>
</protein>
<feature type="region of interest" description="Disordered" evidence="1">
    <location>
        <begin position="1"/>
        <end position="21"/>
    </location>
</feature>
<dbReference type="InterPro" id="IPR009319">
    <property type="entry name" value="Phage_A118_VSP1"/>
</dbReference>
<evidence type="ECO:0000313" key="3">
    <source>
        <dbReference type="Proteomes" id="UP000034037"/>
    </source>
</evidence>
<sequence>MLAIPPPKPDPGHEGYQATQKQRYLERQIRASKRMEAAAIDPRDIDTAKQRIRAYQAKLRDHIKQHDLPRRRHREQIKMR</sequence>
<dbReference type="Proteomes" id="UP000034037">
    <property type="component" value="Chromosome"/>
</dbReference>
<dbReference type="Pfam" id="PF06152">
    <property type="entry name" value="Phage_min_cap2"/>
    <property type="match status" value="1"/>
</dbReference>
<dbReference type="HOGENOM" id="CLU_2582826_0_0_11"/>
<dbReference type="GO" id="GO:0005198">
    <property type="term" value="F:structural molecule activity"/>
    <property type="evidence" value="ECO:0007669"/>
    <property type="project" value="InterPro"/>
</dbReference>
<accession>A0A0F6SQN3</accession>
<dbReference type="PATRIC" id="fig|92706.3.peg.530"/>
<dbReference type="AlphaFoldDB" id="A0A0F6SQN3"/>
<dbReference type="EMBL" id="CP011309">
    <property type="protein sequence ID" value="AKF26509.1"/>
    <property type="molecule type" value="Genomic_DNA"/>
</dbReference>
<evidence type="ECO:0000256" key="1">
    <source>
        <dbReference type="SAM" id="MobiDB-lite"/>
    </source>
</evidence>
<name>A0A0F6SQN3_9CORY</name>
<organism evidence="2 3">
    <name type="scientific">[Brevibacterium] flavum</name>
    <dbReference type="NCBI Taxonomy" id="92706"/>
    <lineage>
        <taxon>Bacteria</taxon>
        <taxon>Bacillati</taxon>
        <taxon>Actinomycetota</taxon>
        <taxon>Actinomycetes</taxon>
        <taxon>Mycobacteriales</taxon>
        <taxon>Corynebacteriaceae</taxon>
        <taxon>Corynebacterium</taxon>
    </lineage>
</organism>
<gene>
    <name evidence="2" type="ORF">YH66_02545</name>
</gene>
<evidence type="ECO:0000313" key="2">
    <source>
        <dbReference type="EMBL" id="AKF26509.1"/>
    </source>
</evidence>